<dbReference type="PIRSF" id="PIRSF001604">
    <property type="entry name" value="LigA"/>
    <property type="match status" value="1"/>
</dbReference>
<dbReference type="InterPro" id="IPR004150">
    <property type="entry name" value="NAD_DNA_ligase_OB"/>
</dbReference>
<comment type="cofactor">
    <cofactor evidence="14">
        <name>Mg(2+)</name>
        <dbReference type="ChEBI" id="CHEBI:18420"/>
    </cofactor>
    <cofactor evidence="14">
        <name>Mn(2+)</name>
        <dbReference type="ChEBI" id="CHEBI:29035"/>
    </cofactor>
</comment>
<evidence type="ECO:0000256" key="14">
    <source>
        <dbReference type="HAMAP-Rule" id="MF_01588"/>
    </source>
</evidence>
<keyword evidence="5 14" id="KW-0235">DNA replication</keyword>
<dbReference type="Pfam" id="PF03120">
    <property type="entry name" value="OB_DNA_ligase"/>
    <property type="match status" value="1"/>
</dbReference>
<evidence type="ECO:0000256" key="13">
    <source>
        <dbReference type="ARBA" id="ARBA00060881"/>
    </source>
</evidence>
<gene>
    <name evidence="14" type="primary">ligA</name>
    <name evidence="17" type="ORF">SAMN04488503_0307</name>
</gene>
<dbReference type="InterPro" id="IPR013839">
    <property type="entry name" value="DNAligase_adenylation"/>
</dbReference>
<feature type="binding site" evidence="14">
    <location>
        <position position="286"/>
    </location>
    <ligand>
        <name>NAD(+)</name>
        <dbReference type="ChEBI" id="CHEBI:57540"/>
    </ligand>
</feature>
<proteinExistence type="inferred from homology"/>
<feature type="binding site" evidence="14">
    <location>
        <position position="431"/>
    </location>
    <ligand>
        <name>NAD(+)</name>
        <dbReference type="ChEBI" id="CHEBI:57540"/>
    </ligand>
</feature>
<dbReference type="EC" id="6.5.1.2" evidence="2 14"/>
<keyword evidence="14" id="KW-0464">Manganese</keyword>
<dbReference type="GO" id="GO:0046872">
    <property type="term" value="F:metal ion binding"/>
    <property type="evidence" value="ECO:0007669"/>
    <property type="project" value="UniProtKB-KW"/>
</dbReference>
<evidence type="ECO:0000256" key="11">
    <source>
        <dbReference type="ARBA" id="ARBA00023204"/>
    </source>
</evidence>
<dbReference type="EMBL" id="FZOC01000001">
    <property type="protein sequence ID" value="SNR60643.1"/>
    <property type="molecule type" value="Genomic_DNA"/>
</dbReference>
<dbReference type="GO" id="GO:0003911">
    <property type="term" value="F:DNA ligase (NAD+) activity"/>
    <property type="evidence" value="ECO:0007669"/>
    <property type="project" value="UniProtKB-UniRule"/>
</dbReference>
<dbReference type="Gene3D" id="1.10.150.20">
    <property type="entry name" value="5' to 3' exonuclease, C-terminal subdomain"/>
    <property type="match status" value="2"/>
</dbReference>
<dbReference type="NCBIfam" id="TIGR00575">
    <property type="entry name" value="dnlj"/>
    <property type="match status" value="1"/>
</dbReference>
<dbReference type="InterPro" id="IPR041663">
    <property type="entry name" value="DisA/LigA_HHH"/>
</dbReference>
<dbReference type="NCBIfam" id="NF005932">
    <property type="entry name" value="PRK07956.1"/>
    <property type="match status" value="1"/>
</dbReference>
<dbReference type="SUPFAM" id="SSF52113">
    <property type="entry name" value="BRCT domain"/>
    <property type="match status" value="1"/>
</dbReference>
<name>A0A238XQA5_9BACT</name>
<dbReference type="PROSITE" id="PS01055">
    <property type="entry name" value="DNA_LIGASE_N1"/>
    <property type="match status" value="1"/>
</dbReference>
<comment type="function">
    <text evidence="1 14">DNA ligase that catalyzes the formation of phosphodiester linkages between 5'-phosphoryl and 3'-hydroxyl groups in double-stranded DNA using NAD as a coenzyme and as the energy source for the reaction. It is essential for DNA replication and repair of damaged DNA.</text>
</comment>
<accession>A0A238XQA5</accession>
<dbReference type="GO" id="GO:0006281">
    <property type="term" value="P:DNA repair"/>
    <property type="evidence" value="ECO:0007669"/>
    <property type="project" value="UniProtKB-KW"/>
</dbReference>
<dbReference type="CDD" id="cd17748">
    <property type="entry name" value="BRCT_DNA_ligase_like"/>
    <property type="match status" value="1"/>
</dbReference>
<evidence type="ECO:0000256" key="15">
    <source>
        <dbReference type="RuleBase" id="RU000618"/>
    </source>
</evidence>
<dbReference type="PROSITE" id="PS50172">
    <property type="entry name" value="BRCT"/>
    <property type="match status" value="1"/>
</dbReference>
<dbReference type="SMART" id="SM00532">
    <property type="entry name" value="LIGANc"/>
    <property type="match status" value="1"/>
</dbReference>
<evidence type="ECO:0000256" key="7">
    <source>
        <dbReference type="ARBA" id="ARBA00022763"/>
    </source>
</evidence>
<organism evidence="17 18">
    <name type="scientific">Humidesulfovibrio mexicanus</name>
    <dbReference type="NCBI Taxonomy" id="147047"/>
    <lineage>
        <taxon>Bacteria</taxon>
        <taxon>Pseudomonadati</taxon>
        <taxon>Thermodesulfobacteriota</taxon>
        <taxon>Desulfovibrionia</taxon>
        <taxon>Desulfovibrionales</taxon>
        <taxon>Desulfovibrionaceae</taxon>
        <taxon>Humidesulfovibrio</taxon>
    </lineage>
</organism>
<dbReference type="Pfam" id="PF01653">
    <property type="entry name" value="DNA_ligase_aden"/>
    <property type="match status" value="1"/>
</dbReference>
<dbReference type="GO" id="GO:0005829">
    <property type="term" value="C:cytosol"/>
    <property type="evidence" value="ECO:0007669"/>
    <property type="project" value="TreeGrafter"/>
</dbReference>
<dbReference type="PROSITE" id="PS01056">
    <property type="entry name" value="DNA_LIGASE_N2"/>
    <property type="match status" value="1"/>
</dbReference>
<feature type="binding site" evidence="14">
    <location>
        <position position="527"/>
    </location>
    <ligand>
        <name>Zn(2+)</name>
        <dbReference type="ChEBI" id="CHEBI:29105"/>
    </ligand>
</feature>
<dbReference type="SUPFAM" id="SSF56091">
    <property type="entry name" value="DNA ligase/mRNA capping enzyme, catalytic domain"/>
    <property type="match status" value="2"/>
</dbReference>
<evidence type="ECO:0000256" key="2">
    <source>
        <dbReference type="ARBA" id="ARBA00012722"/>
    </source>
</evidence>
<dbReference type="FunFam" id="1.10.150.20:FF:000006">
    <property type="entry name" value="DNA ligase"/>
    <property type="match status" value="1"/>
</dbReference>
<dbReference type="GO" id="GO:0006260">
    <property type="term" value="P:DNA replication"/>
    <property type="evidence" value="ECO:0007669"/>
    <property type="project" value="UniProtKB-KW"/>
</dbReference>
<keyword evidence="10 14" id="KW-0520">NAD</keyword>
<feature type="binding site" evidence="14">
    <location>
        <position position="224"/>
    </location>
    <ligand>
        <name>NAD(+)</name>
        <dbReference type="ChEBI" id="CHEBI:57540"/>
    </ligand>
</feature>
<comment type="catalytic activity">
    <reaction evidence="12 14 15">
        <text>NAD(+) + (deoxyribonucleotide)n-3'-hydroxyl + 5'-phospho-(deoxyribonucleotide)m = (deoxyribonucleotide)n+m + AMP + beta-nicotinamide D-nucleotide.</text>
        <dbReference type="EC" id="6.5.1.2"/>
    </reaction>
</comment>
<feature type="domain" description="BRCT" evidence="16">
    <location>
        <begin position="710"/>
        <end position="782"/>
    </location>
</feature>
<dbReference type="GO" id="GO:0003677">
    <property type="term" value="F:DNA binding"/>
    <property type="evidence" value="ECO:0007669"/>
    <property type="project" value="InterPro"/>
</dbReference>
<dbReference type="AlphaFoldDB" id="A0A238XQA5"/>
<dbReference type="FunFam" id="1.10.287.610:FF:000002">
    <property type="entry name" value="DNA ligase"/>
    <property type="match status" value="1"/>
</dbReference>
<dbReference type="HAMAP" id="MF_01588">
    <property type="entry name" value="DNA_ligase_A"/>
    <property type="match status" value="1"/>
</dbReference>
<dbReference type="InterPro" id="IPR013840">
    <property type="entry name" value="DNAligase_N"/>
</dbReference>
<dbReference type="CDD" id="cd00114">
    <property type="entry name" value="LIGANc"/>
    <property type="match status" value="1"/>
</dbReference>
<evidence type="ECO:0000256" key="6">
    <source>
        <dbReference type="ARBA" id="ARBA00022723"/>
    </source>
</evidence>
<evidence type="ECO:0000256" key="10">
    <source>
        <dbReference type="ARBA" id="ARBA00023027"/>
    </source>
</evidence>
<evidence type="ECO:0000256" key="12">
    <source>
        <dbReference type="ARBA" id="ARBA00034005"/>
    </source>
</evidence>
<dbReference type="Gene3D" id="3.40.50.10190">
    <property type="entry name" value="BRCT domain"/>
    <property type="match status" value="1"/>
</dbReference>
<keyword evidence="8 14" id="KW-0862">Zinc</keyword>
<feature type="binding site" evidence="14">
    <location>
        <begin position="85"/>
        <end position="86"/>
    </location>
    <ligand>
        <name>NAD(+)</name>
        <dbReference type="ChEBI" id="CHEBI:57540"/>
    </ligand>
</feature>
<feature type="binding site" evidence="14">
    <location>
        <position position="530"/>
    </location>
    <ligand>
        <name>Zn(2+)</name>
        <dbReference type="ChEBI" id="CHEBI:29105"/>
    </ligand>
</feature>
<dbReference type="InterPro" id="IPR018239">
    <property type="entry name" value="DNA_ligase_AS"/>
</dbReference>
<feature type="binding site" evidence="14">
    <location>
        <position position="407"/>
    </location>
    <ligand>
        <name>NAD(+)</name>
        <dbReference type="ChEBI" id="CHEBI:57540"/>
    </ligand>
</feature>
<evidence type="ECO:0000259" key="16">
    <source>
        <dbReference type="PROSITE" id="PS50172"/>
    </source>
</evidence>
<dbReference type="RefSeq" id="WP_327438354.1">
    <property type="nucleotide sequence ID" value="NZ_FZOC01000001.1"/>
</dbReference>
<feature type="active site" description="N6-AMP-lysine intermediate" evidence="14">
    <location>
        <position position="226"/>
    </location>
</feature>
<keyword evidence="11 14" id="KW-0234">DNA repair</keyword>
<dbReference type="SMART" id="SM00278">
    <property type="entry name" value="HhH1"/>
    <property type="match status" value="3"/>
</dbReference>
<dbReference type="PANTHER" id="PTHR23389:SF9">
    <property type="entry name" value="DNA LIGASE"/>
    <property type="match status" value="1"/>
</dbReference>
<evidence type="ECO:0000256" key="5">
    <source>
        <dbReference type="ARBA" id="ARBA00022705"/>
    </source>
</evidence>
<evidence type="ECO:0000256" key="3">
    <source>
        <dbReference type="ARBA" id="ARBA00013308"/>
    </source>
</evidence>
<keyword evidence="4 14" id="KW-0436">Ligase</keyword>
<dbReference type="InterPro" id="IPR036420">
    <property type="entry name" value="BRCT_dom_sf"/>
</dbReference>
<dbReference type="Pfam" id="PF00533">
    <property type="entry name" value="BRCT"/>
    <property type="match status" value="1"/>
</dbReference>
<dbReference type="Proteomes" id="UP000198324">
    <property type="component" value="Unassembled WGS sequence"/>
</dbReference>
<dbReference type="Gene3D" id="2.40.50.140">
    <property type="entry name" value="Nucleic acid-binding proteins"/>
    <property type="match status" value="1"/>
</dbReference>
<keyword evidence="6 14" id="KW-0479">Metal-binding</keyword>
<protein>
    <recommendedName>
        <fullName evidence="3 14">DNA ligase</fullName>
        <ecNumber evidence="2 14">6.5.1.2</ecNumber>
    </recommendedName>
    <alternativeName>
        <fullName evidence="14">Polydeoxyribonucleotide synthase [NAD(+)]</fullName>
    </alternativeName>
</protein>
<dbReference type="PANTHER" id="PTHR23389">
    <property type="entry name" value="CHROMOSOME TRANSMISSION FIDELITY FACTOR 18"/>
    <property type="match status" value="1"/>
</dbReference>
<dbReference type="InterPro" id="IPR010994">
    <property type="entry name" value="RuvA_2-like"/>
</dbReference>
<evidence type="ECO:0000256" key="1">
    <source>
        <dbReference type="ARBA" id="ARBA00004067"/>
    </source>
</evidence>
<evidence type="ECO:0000313" key="18">
    <source>
        <dbReference type="Proteomes" id="UP000198324"/>
    </source>
</evidence>
<dbReference type="FunFam" id="2.40.50.140:FF:000012">
    <property type="entry name" value="DNA ligase"/>
    <property type="match status" value="1"/>
</dbReference>
<dbReference type="Gene3D" id="3.30.470.30">
    <property type="entry name" value="DNA ligase/mRNA capping enzyme"/>
    <property type="match status" value="2"/>
</dbReference>
<dbReference type="InterPro" id="IPR001679">
    <property type="entry name" value="DNA_ligase"/>
</dbReference>
<keyword evidence="18" id="KW-1185">Reference proteome</keyword>
<dbReference type="SUPFAM" id="SSF47781">
    <property type="entry name" value="RuvA domain 2-like"/>
    <property type="match status" value="1"/>
</dbReference>
<evidence type="ECO:0000256" key="9">
    <source>
        <dbReference type="ARBA" id="ARBA00022842"/>
    </source>
</evidence>
<dbReference type="InterPro" id="IPR003583">
    <property type="entry name" value="Hlx-hairpin-Hlx_DNA-bd_motif"/>
</dbReference>
<evidence type="ECO:0000313" key="17">
    <source>
        <dbReference type="EMBL" id="SNR60643.1"/>
    </source>
</evidence>
<dbReference type="Gene3D" id="1.10.287.610">
    <property type="entry name" value="Helix hairpin bin"/>
    <property type="match status" value="1"/>
</dbReference>
<evidence type="ECO:0000256" key="4">
    <source>
        <dbReference type="ARBA" id="ARBA00022598"/>
    </source>
</evidence>
<keyword evidence="9 14" id="KW-0460">Magnesium</keyword>
<dbReference type="InterPro" id="IPR012340">
    <property type="entry name" value="NA-bd_OB-fold"/>
</dbReference>
<reference evidence="17 18" key="1">
    <citation type="submission" date="2017-06" db="EMBL/GenBank/DDBJ databases">
        <authorList>
            <person name="Kim H.J."/>
            <person name="Triplett B.A."/>
        </authorList>
    </citation>
    <scope>NUCLEOTIDE SEQUENCE [LARGE SCALE GENOMIC DNA]</scope>
    <source>
        <strain evidence="17 18">DSM 13116</strain>
    </source>
</reference>
<dbReference type="Pfam" id="PF12826">
    <property type="entry name" value="HHH_2"/>
    <property type="match status" value="1"/>
</dbReference>
<sequence>MSEGKATMRERVLELRQELEHHNYRYYVLDSPEISDAEYDATFRELARLEGEYPEFDDPNSPTRRVGGTPAEGFEAHRHALPMLSLDNAMNLDEWREFAETKLVNAFRDALAEVALADMEAAFGRPFVTGGDPRKDVRKDLASKVRALIGATLLSGAGWDALFDGVLRLCPRRPGQGSHWSGGLLGLPGLESHAQTGRSLPGLRGIAAEIGPDPIAALSEFWVEPKMDGLAGELTYEDGGFVVGSTRGDGETGENVTANLRMVPSVRGRLLATGSSLPQVLDVRGEVVMAVKDFEALNAEQERAGQKPFANPRNAAAGSIRQLDPNVVASRPLRFMAYGIGRTQWPDGGDPGWGTQEQIMRGVASLGLATAPEARVCTSAEEVAGFYLDLQARRHLLPFEIDGVVAKVNRVAVQRLLGQTARAPRWALALKFPPEQVPTTLLAINIQVGRTGVLTPVAELDPVRVAGVVVSSATLHNASHIARLDARVGDRVVIQRAGDVIPQVAEVLDRNASEHLSRPPFAFPSLCPVCGSEVVAEDKITYCPNHACAARVVLGIVHFVSKAGLDMDGVGERWIERLAQSGVLESPADLFDSDRINTESLQRFERMGAKSAENFVNSIEQARTGATLARFIAALGIEQVGEQTAKELARRFSDLDELAAADKTELMRLKDVGPKVAESILAYFANPGNQAMLQRFKTLGLWPKSQPGQASGLPLEGKSFLITGKIAADIPRKRAEQWLESLGATKSSSVSARLDMLVAGDKATAHKVDKARQLGVAILDIPQFFDMLRQHGITTP</sequence>
<comment type="similarity">
    <text evidence="13 14">Belongs to the NAD-dependent DNA ligase family. LigA subfamily.</text>
</comment>
<feature type="binding site" evidence="14">
    <location>
        <position position="543"/>
    </location>
    <ligand>
        <name>Zn(2+)</name>
        <dbReference type="ChEBI" id="CHEBI:29105"/>
    </ligand>
</feature>
<feature type="binding site" evidence="14">
    <location>
        <begin position="36"/>
        <end position="40"/>
    </location>
    <ligand>
        <name>NAD(+)</name>
        <dbReference type="ChEBI" id="CHEBI:57540"/>
    </ligand>
</feature>
<feature type="binding site" evidence="14">
    <location>
        <position position="548"/>
    </location>
    <ligand>
        <name>Zn(2+)</name>
        <dbReference type="ChEBI" id="CHEBI:29105"/>
    </ligand>
</feature>
<feature type="binding site" evidence="14">
    <location>
        <position position="247"/>
    </location>
    <ligand>
        <name>NAD(+)</name>
        <dbReference type="ChEBI" id="CHEBI:57540"/>
    </ligand>
</feature>
<keyword evidence="7 14" id="KW-0227">DNA damage</keyword>
<dbReference type="SUPFAM" id="SSF50249">
    <property type="entry name" value="Nucleic acid-binding proteins"/>
    <property type="match status" value="1"/>
</dbReference>
<dbReference type="InterPro" id="IPR033136">
    <property type="entry name" value="DNA_ligase_CS"/>
</dbReference>
<dbReference type="InterPro" id="IPR001357">
    <property type="entry name" value="BRCT_dom"/>
</dbReference>
<evidence type="ECO:0000256" key="8">
    <source>
        <dbReference type="ARBA" id="ARBA00022833"/>
    </source>
</evidence>